<gene>
    <name evidence="2" type="ORF">Cgig2_012568</name>
</gene>
<evidence type="ECO:0000313" key="2">
    <source>
        <dbReference type="EMBL" id="KAJ8435447.1"/>
    </source>
</evidence>
<comment type="caution">
    <text evidence="2">The sequence shown here is derived from an EMBL/GenBank/DDBJ whole genome shotgun (WGS) entry which is preliminary data.</text>
</comment>
<evidence type="ECO:0000313" key="3">
    <source>
        <dbReference type="Proteomes" id="UP001153076"/>
    </source>
</evidence>
<dbReference type="Proteomes" id="UP001153076">
    <property type="component" value="Unassembled WGS sequence"/>
</dbReference>
<keyword evidence="1" id="KW-0732">Signal</keyword>
<dbReference type="EMBL" id="JAKOGI010000412">
    <property type="protein sequence ID" value="KAJ8435447.1"/>
    <property type="molecule type" value="Genomic_DNA"/>
</dbReference>
<name>A0A9Q1QAY5_9CARY</name>
<dbReference type="AlphaFoldDB" id="A0A9Q1QAY5"/>
<sequence>MLAPGVFLWCVPALRCTYLLKQVEAYPRCNACPREVIKASFFILAEARLGEFGESLRVMKRLLLLRPRPLNCYSHKGKDVSGKDLAEKQKVKQVKMNMNTFSIDKESEEATMEKQCVGNEGTVREQSSAMKFLVSTLQHRPVVSEYGMLQKVEETGRKLREGYQNAE</sequence>
<feature type="signal peptide" evidence="1">
    <location>
        <begin position="1"/>
        <end position="25"/>
    </location>
</feature>
<feature type="chain" id="PRO_5040268642" evidence="1">
    <location>
        <begin position="26"/>
        <end position="167"/>
    </location>
</feature>
<proteinExistence type="predicted"/>
<evidence type="ECO:0000256" key="1">
    <source>
        <dbReference type="SAM" id="SignalP"/>
    </source>
</evidence>
<organism evidence="2 3">
    <name type="scientific">Carnegiea gigantea</name>
    <dbReference type="NCBI Taxonomy" id="171969"/>
    <lineage>
        <taxon>Eukaryota</taxon>
        <taxon>Viridiplantae</taxon>
        <taxon>Streptophyta</taxon>
        <taxon>Embryophyta</taxon>
        <taxon>Tracheophyta</taxon>
        <taxon>Spermatophyta</taxon>
        <taxon>Magnoliopsida</taxon>
        <taxon>eudicotyledons</taxon>
        <taxon>Gunneridae</taxon>
        <taxon>Pentapetalae</taxon>
        <taxon>Caryophyllales</taxon>
        <taxon>Cactineae</taxon>
        <taxon>Cactaceae</taxon>
        <taxon>Cactoideae</taxon>
        <taxon>Echinocereeae</taxon>
        <taxon>Carnegiea</taxon>
    </lineage>
</organism>
<reference evidence="2" key="1">
    <citation type="submission" date="2022-04" db="EMBL/GenBank/DDBJ databases">
        <title>Carnegiea gigantea Genome sequencing and assembly v2.</title>
        <authorList>
            <person name="Copetti D."/>
            <person name="Sanderson M.J."/>
            <person name="Burquez A."/>
            <person name="Wojciechowski M.F."/>
        </authorList>
    </citation>
    <scope>NUCLEOTIDE SEQUENCE</scope>
    <source>
        <strain evidence="2">SGP5-SGP5p</strain>
        <tissue evidence="2">Aerial part</tissue>
    </source>
</reference>
<protein>
    <submittedName>
        <fullName evidence="2">Uncharacterized protein</fullName>
    </submittedName>
</protein>
<accession>A0A9Q1QAY5</accession>
<keyword evidence="3" id="KW-1185">Reference proteome</keyword>